<comment type="caution">
    <text evidence="2">The sequence shown here is derived from an EMBL/GenBank/DDBJ whole genome shotgun (WGS) entry which is preliminary data.</text>
</comment>
<sequence>MSEDARSTIYSALKPENGEFRLLRLLPASCGELLQCEVESFSIHNEKIPLYNAVSYQWGKDAASYEIQLNGQPILVRKNLHRFLSQMNSEHRQDWFFVDALCTNQDDYEEKASQVKLMGRIYRDAEVVIAWIQREPFHPLGNMRFVYDEESEIADGDPEDTLEELKSLVLHSTYWSRLWIVQEVLLAKRLTLRIGKAEVQWTNLLPESNTFEKRARPKKNSRMLTQQFGDDPMANEAMAIHLLSWRRFERHNLRAGRHFSFHKAVDFFAMQVCTRPHDKIFGILGIANSRIRVDYSLSIMELFMMVLADYFLSSGFLTDNWKTLRRRWDFMAAHYSIKQELNLIAPFLAFGLDPFHPVFYLVIHEIAEFFVPGWGEALCREAAGTWWWHCRPEANMASKIEEWIATEDPKLEFKYIANICLSGIKLVGSELRSFSQKDKATRVEQKQLKERNAEMLAPEQSGESKWYTEWVSLAKEISQTMWERFQESGEDVEGDMDDEAWTMIG</sequence>
<feature type="domain" description="Heterokaryon incompatibility" evidence="1">
    <location>
        <begin position="51"/>
        <end position="183"/>
    </location>
</feature>
<keyword evidence="3" id="KW-1185">Reference proteome</keyword>
<dbReference type="InterPro" id="IPR052895">
    <property type="entry name" value="HetReg/Transcr_Mod"/>
</dbReference>
<evidence type="ECO:0000259" key="1">
    <source>
        <dbReference type="Pfam" id="PF06985"/>
    </source>
</evidence>
<dbReference type="EMBL" id="PNEN01000575">
    <property type="protein sequence ID" value="PPJ53811.1"/>
    <property type="molecule type" value="Genomic_DNA"/>
</dbReference>
<dbReference type="Pfam" id="PF06985">
    <property type="entry name" value="HET"/>
    <property type="match status" value="1"/>
</dbReference>
<dbReference type="PANTHER" id="PTHR24148:SF73">
    <property type="entry name" value="HET DOMAIN PROTEIN (AFU_ORTHOLOGUE AFUA_8G01020)"/>
    <property type="match status" value="1"/>
</dbReference>
<dbReference type="InterPro" id="IPR010730">
    <property type="entry name" value="HET"/>
</dbReference>
<evidence type="ECO:0000313" key="3">
    <source>
        <dbReference type="Proteomes" id="UP000237631"/>
    </source>
</evidence>
<accession>A0A2S6C271</accession>
<dbReference type="Proteomes" id="UP000237631">
    <property type="component" value="Unassembled WGS sequence"/>
</dbReference>
<dbReference type="OrthoDB" id="3553147at2759"/>
<reference evidence="3" key="1">
    <citation type="journal article" date="2017" name="bioRxiv">
        <title>Conservation of a gene cluster reveals novel cercosporin biosynthetic mechanisms and extends production to the genus Colletotrichum.</title>
        <authorList>
            <person name="de Jonge R."/>
            <person name="Ebert M.K."/>
            <person name="Huitt-Roehl C.R."/>
            <person name="Pal P."/>
            <person name="Suttle J.C."/>
            <person name="Spanner R.E."/>
            <person name="Neubauer J.D."/>
            <person name="Jurick W.M.II."/>
            <person name="Stott K.A."/>
            <person name="Secor G.A."/>
            <person name="Thomma B.P.H.J."/>
            <person name="Van de Peer Y."/>
            <person name="Townsend C.A."/>
            <person name="Bolton M.D."/>
        </authorList>
    </citation>
    <scope>NUCLEOTIDE SEQUENCE [LARGE SCALE GENOMIC DNA]</scope>
    <source>
        <strain evidence="3">CBS538.71</strain>
    </source>
</reference>
<dbReference type="PANTHER" id="PTHR24148">
    <property type="entry name" value="ANKYRIN REPEAT DOMAIN-CONTAINING PROTEIN 39 HOMOLOG-RELATED"/>
    <property type="match status" value="1"/>
</dbReference>
<dbReference type="AlphaFoldDB" id="A0A2S6C271"/>
<organism evidence="2 3">
    <name type="scientific">Cercospora berteroae</name>
    <dbReference type="NCBI Taxonomy" id="357750"/>
    <lineage>
        <taxon>Eukaryota</taxon>
        <taxon>Fungi</taxon>
        <taxon>Dikarya</taxon>
        <taxon>Ascomycota</taxon>
        <taxon>Pezizomycotina</taxon>
        <taxon>Dothideomycetes</taxon>
        <taxon>Dothideomycetidae</taxon>
        <taxon>Mycosphaerellales</taxon>
        <taxon>Mycosphaerellaceae</taxon>
        <taxon>Cercospora</taxon>
    </lineage>
</organism>
<protein>
    <recommendedName>
        <fullName evidence="1">Heterokaryon incompatibility domain-containing protein</fullName>
    </recommendedName>
</protein>
<evidence type="ECO:0000313" key="2">
    <source>
        <dbReference type="EMBL" id="PPJ53811.1"/>
    </source>
</evidence>
<proteinExistence type="predicted"/>
<name>A0A2S6C271_9PEZI</name>
<gene>
    <name evidence="2" type="ORF">CBER1_03262</name>
</gene>